<proteinExistence type="predicted"/>
<feature type="transmembrane region" description="Helical" evidence="1">
    <location>
        <begin position="63"/>
        <end position="83"/>
    </location>
</feature>
<feature type="transmembrane region" description="Helical" evidence="1">
    <location>
        <begin position="117"/>
        <end position="136"/>
    </location>
</feature>
<dbReference type="EMBL" id="UFXP01000001">
    <property type="protein sequence ID" value="STC76498.1"/>
    <property type="molecule type" value="Genomic_DNA"/>
</dbReference>
<evidence type="ECO:0000313" key="2">
    <source>
        <dbReference type="EMBL" id="STC76498.1"/>
    </source>
</evidence>
<keyword evidence="1" id="KW-0472">Membrane</keyword>
<gene>
    <name evidence="2" type="ORF">NCTC10289_00979</name>
</gene>
<dbReference type="RefSeq" id="WP_115024273.1">
    <property type="nucleotide sequence ID" value="NZ_CP069533.1"/>
</dbReference>
<evidence type="ECO:0000256" key="1">
    <source>
        <dbReference type="SAM" id="Phobius"/>
    </source>
</evidence>
<dbReference type="AlphaFoldDB" id="A0A376CVT2"/>
<sequence>MPIDHLPAKYQPAARRLRAWCMGDAPALIILGLGIIARGTSYLPPFMSPHAQATHPAEGALTMPTWGVVWIIIGALCLVAAWWERAAPLAVGAGVGLNVLWGLSFIADSIVDGSPRGWVPAVGYLSTAGLVVWAVWRGSREPMPGREEFAREFNRAG</sequence>
<accession>A0A376CVT2</accession>
<keyword evidence="1" id="KW-0812">Transmembrane</keyword>
<keyword evidence="1" id="KW-1133">Transmembrane helix</keyword>
<dbReference type="Proteomes" id="UP000254287">
    <property type="component" value="Unassembled WGS sequence"/>
</dbReference>
<feature type="transmembrane region" description="Helical" evidence="1">
    <location>
        <begin position="25"/>
        <end position="43"/>
    </location>
</feature>
<reference evidence="2 3" key="1">
    <citation type="submission" date="2018-06" db="EMBL/GenBank/DDBJ databases">
        <authorList>
            <consortium name="Pathogen Informatics"/>
            <person name="Doyle S."/>
        </authorList>
    </citation>
    <scope>NUCLEOTIDE SEQUENCE [LARGE SCALE GENOMIC DNA]</scope>
    <source>
        <strain evidence="2 3">NCTC10289</strain>
    </source>
</reference>
<protein>
    <submittedName>
        <fullName evidence="2">Uncharacterized protein</fullName>
    </submittedName>
</protein>
<name>A0A376CVT2_9CORY</name>
<evidence type="ECO:0000313" key="3">
    <source>
        <dbReference type="Proteomes" id="UP000254287"/>
    </source>
</evidence>
<feature type="transmembrane region" description="Helical" evidence="1">
    <location>
        <begin position="90"/>
        <end position="111"/>
    </location>
</feature>
<organism evidence="2 3">
    <name type="scientific">Corynebacterium minutissimum</name>
    <dbReference type="NCBI Taxonomy" id="38301"/>
    <lineage>
        <taxon>Bacteria</taxon>
        <taxon>Bacillati</taxon>
        <taxon>Actinomycetota</taxon>
        <taxon>Actinomycetes</taxon>
        <taxon>Mycobacteriales</taxon>
        <taxon>Corynebacteriaceae</taxon>
        <taxon>Corynebacterium</taxon>
    </lineage>
</organism>